<accession>A0A6H5G7M6</accession>
<feature type="region of interest" description="Disordered" evidence="1">
    <location>
        <begin position="38"/>
        <end position="62"/>
    </location>
</feature>
<dbReference type="AlphaFoldDB" id="A0A6H5G7M6"/>
<reference evidence="2 3" key="1">
    <citation type="submission" date="2020-02" db="EMBL/GenBank/DDBJ databases">
        <authorList>
            <person name="Ferguson B K."/>
        </authorList>
    </citation>
    <scope>NUCLEOTIDE SEQUENCE [LARGE SCALE GENOMIC DNA]</scope>
</reference>
<keyword evidence="3" id="KW-1185">Reference proteome</keyword>
<gene>
    <name evidence="2" type="ORF">NTEN_LOCUS5073</name>
</gene>
<organism evidence="2 3">
    <name type="scientific">Nesidiocoris tenuis</name>
    <dbReference type="NCBI Taxonomy" id="355587"/>
    <lineage>
        <taxon>Eukaryota</taxon>
        <taxon>Metazoa</taxon>
        <taxon>Ecdysozoa</taxon>
        <taxon>Arthropoda</taxon>
        <taxon>Hexapoda</taxon>
        <taxon>Insecta</taxon>
        <taxon>Pterygota</taxon>
        <taxon>Neoptera</taxon>
        <taxon>Paraneoptera</taxon>
        <taxon>Hemiptera</taxon>
        <taxon>Heteroptera</taxon>
        <taxon>Panheteroptera</taxon>
        <taxon>Cimicomorpha</taxon>
        <taxon>Miridae</taxon>
        <taxon>Dicyphina</taxon>
        <taxon>Nesidiocoris</taxon>
    </lineage>
</organism>
<proteinExistence type="predicted"/>
<dbReference type="Proteomes" id="UP000479000">
    <property type="component" value="Unassembled WGS sequence"/>
</dbReference>
<sequence length="209" mass="23867">MRFNLFRRQIDVRPYQDSRRGPTDLPSVRVQVRQIRLSGPSHSAARQGAGQSGTTARKRSQVVPVHAMRVPSHQTARPDGAHFDSLVAAAFRLRHLRLPLHVAEEFESPRLASWEDLAQAVHVSTLRSQVYAGRQPASAYAQPHGRQALRMFRLRLQVHAGRHSQKPRTRPYRGKALRLHQMRLPLQAAWTPQGEFRIRIKNFKCGYGI</sequence>
<evidence type="ECO:0000313" key="2">
    <source>
        <dbReference type="EMBL" id="CAA9998790.1"/>
    </source>
</evidence>
<name>A0A6H5G7M6_9HEMI</name>
<evidence type="ECO:0000256" key="1">
    <source>
        <dbReference type="SAM" id="MobiDB-lite"/>
    </source>
</evidence>
<dbReference type="EMBL" id="CADCXU010007339">
    <property type="protein sequence ID" value="CAA9998790.1"/>
    <property type="molecule type" value="Genomic_DNA"/>
</dbReference>
<evidence type="ECO:0000313" key="3">
    <source>
        <dbReference type="Proteomes" id="UP000479000"/>
    </source>
</evidence>
<protein>
    <submittedName>
        <fullName evidence="2">Uncharacterized protein</fullName>
    </submittedName>
</protein>